<gene>
    <name evidence="3" type="ORF">ACFSXZ_30890</name>
</gene>
<keyword evidence="3" id="KW-0067">ATP-binding</keyword>
<dbReference type="GO" id="GO:0005524">
    <property type="term" value="F:ATP binding"/>
    <property type="evidence" value="ECO:0007669"/>
    <property type="project" value="UniProtKB-KW"/>
</dbReference>
<reference evidence="4" key="1">
    <citation type="journal article" date="2019" name="Int. J. Syst. Evol. Microbiol.">
        <title>The Global Catalogue of Microorganisms (GCM) 10K type strain sequencing project: providing services to taxonomists for standard genome sequencing and annotation.</title>
        <authorList>
            <consortium name="The Broad Institute Genomics Platform"/>
            <consortium name="The Broad Institute Genome Sequencing Center for Infectious Disease"/>
            <person name="Wu L."/>
            <person name="Ma J."/>
        </authorList>
    </citation>
    <scope>NUCLEOTIDE SEQUENCE [LARGE SCALE GENOMIC DNA]</scope>
    <source>
        <strain evidence="4">CGMCC 4.7645</strain>
    </source>
</reference>
<dbReference type="CDD" id="cd16936">
    <property type="entry name" value="HATPase_RsbW-like"/>
    <property type="match status" value="1"/>
</dbReference>
<dbReference type="Gene3D" id="3.30.565.10">
    <property type="entry name" value="Histidine kinase-like ATPase, C-terminal domain"/>
    <property type="match status" value="1"/>
</dbReference>
<keyword evidence="4" id="KW-1185">Reference proteome</keyword>
<dbReference type="Proteomes" id="UP001597417">
    <property type="component" value="Unassembled WGS sequence"/>
</dbReference>
<dbReference type="RefSeq" id="WP_378268954.1">
    <property type="nucleotide sequence ID" value="NZ_JBHUKR010000020.1"/>
</dbReference>
<dbReference type="Pfam" id="PF13581">
    <property type="entry name" value="HATPase_c_2"/>
    <property type="match status" value="1"/>
</dbReference>
<evidence type="ECO:0000313" key="4">
    <source>
        <dbReference type="Proteomes" id="UP001597417"/>
    </source>
</evidence>
<name>A0ABW5G2D7_9PSEU</name>
<evidence type="ECO:0000256" key="1">
    <source>
        <dbReference type="ARBA" id="ARBA00022527"/>
    </source>
</evidence>
<keyword evidence="1" id="KW-0808">Transferase</keyword>
<comment type="caution">
    <text evidence="3">The sequence shown here is derived from an EMBL/GenBank/DDBJ whole genome shotgun (WGS) entry which is preliminary data.</text>
</comment>
<dbReference type="PANTHER" id="PTHR35526">
    <property type="entry name" value="ANTI-SIGMA-F FACTOR RSBW-RELATED"/>
    <property type="match status" value="1"/>
</dbReference>
<protein>
    <submittedName>
        <fullName evidence="3">ATP-binding protein</fullName>
    </submittedName>
</protein>
<dbReference type="InterPro" id="IPR003594">
    <property type="entry name" value="HATPase_dom"/>
</dbReference>
<evidence type="ECO:0000259" key="2">
    <source>
        <dbReference type="Pfam" id="PF13581"/>
    </source>
</evidence>
<organism evidence="3 4">
    <name type="scientific">Amycolatopsis pigmentata</name>
    <dbReference type="NCBI Taxonomy" id="450801"/>
    <lineage>
        <taxon>Bacteria</taxon>
        <taxon>Bacillati</taxon>
        <taxon>Actinomycetota</taxon>
        <taxon>Actinomycetes</taxon>
        <taxon>Pseudonocardiales</taxon>
        <taxon>Pseudonocardiaceae</taxon>
        <taxon>Amycolatopsis</taxon>
    </lineage>
</organism>
<dbReference type="InterPro" id="IPR050267">
    <property type="entry name" value="Anti-sigma-factor_SerPK"/>
</dbReference>
<dbReference type="SUPFAM" id="SSF55874">
    <property type="entry name" value="ATPase domain of HSP90 chaperone/DNA topoisomerase II/histidine kinase"/>
    <property type="match status" value="1"/>
</dbReference>
<keyword evidence="3" id="KW-0547">Nucleotide-binding</keyword>
<dbReference type="PANTHER" id="PTHR35526:SF3">
    <property type="entry name" value="ANTI-SIGMA-F FACTOR RSBW"/>
    <property type="match status" value="1"/>
</dbReference>
<keyword evidence="1" id="KW-0418">Kinase</keyword>
<sequence>MESEPEAPVGLDLDSVSLAEAREWVRAGLTGHEGVTTEDAVLVADELVSNAWQHGLPPRKIHLGFTRGRERLRIEVDDASPERPVMRTPDDSGGRGLLLVQQLTAAWGTRHYHGRKTVWAELPMVRREQAGYLSVVRPERSESEEDD</sequence>
<dbReference type="InterPro" id="IPR036890">
    <property type="entry name" value="HATPase_C_sf"/>
</dbReference>
<feature type="domain" description="Histidine kinase/HSP90-like ATPase" evidence="2">
    <location>
        <begin position="17"/>
        <end position="117"/>
    </location>
</feature>
<keyword evidence="1" id="KW-0723">Serine/threonine-protein kinase</keyword>
<dbReference type="EMBL" id="JBHUKR010000020">
    <property type="protein sequence ID" value="MFD2420745.1"/>
    <property type="molecule type" value="Genomic_DNA"/>
</dbReference>
<proteinExistence type="predicted"/>
<accession>A0ABW5G2D7</accession>
<evidence type="ECO:0000313" key="3">
    <source>
        <dbReference type="EMBL" id="MFD2420745.1"/>
    </source>
</evidence>